<evidence type="ECO:0000313" key="3">
    <source>
        <dbReference type="Proteomes" id="UP001165083"/>
    </source>
</evidence>
<protein>
    <submittedName>
        <fullName evidence="2">Unnamed protein product</fullName>
    </submittedName>
</protein>
<organism evidence="2 3">
    <name type="scientific">Phytophthora lilii</name>
    <dbReference type="NCBI Taxonomy" id="2077276"/>
    <lineage>
        <taxon>Eukaryota</taxon>
        <taxon>Sar</taxon>
        <taxon>Stramenopiles</taxon>
        <taxon>Oomycota</taxon>
        <taxon>Peronosporomycetes</taxon>
        <taxon>Peronosporales</taxon>
        <taxon>Peronosporaceae</taxon>
        <taxon>Phytophthora</taxon>
    </lineage>
</organism>
<evidence type="ECO:0000256" key="1">
    <source>
        <dbReference type="SAM" id="MobiDB-lite"/>
    </source>
</evidence>
<dbReference type="EMBL" id="BSXW01012523">
    <property type="protein sequence ID" value="GMF65985.1"/>
    <property type="molecule type" value="Genomic_DNA"/>
</dbReference>
<keyword evidence="3" id="KW-1185">Reference proteome</keyword>
<feature type="region of interest" description="Disordered" evidence="1">
    <location>
        <begin position="32"/>
        <end position="75"/>
    </location>
</feature>
<dbReference type="Proteomes" id="UP001165083">
    <property type="component" value="Unassembled WGS sequence"/>
</dbReference>
<feature type="compositionally biased region" description="Basic residues" evidence="1">
    <location>
        <begin position="58"/>
        <end position="68"/>
    </location>
</feature>
<accession>A0A9W6YFB4</accession>
<sequence length="181" mass="20794">MSYLIGDEESLVTLQETLAFIDSFELEDSLIQSSTRGDDETSRKNSLSAARALIGKPSKQKNKKRKRGNLSSSTRLQQRKRAELLYLRRRAQELEEYMEKLRAARHRCPRPRAVSSEANTQLDAIATHTQLKWMEAAEAQYQARLRSEEANQNLKTIVAYQIQVSKSLRDILLQQVSSQVR</sequence>
<comment type="caution">
    <text evidence="2">The sequence shown here is derived from an EMBL/GenBank/DDBJ whole genome shotgun (WGS) entry which is preliminary data.</text>
</comment>
<dbReference type="OrthoDB" id="113575at2759"/>
<dbReference type="AlphaFoldDB" id="A0A9W6YFB4"/>
<reference evidence="2" key="1">
    <citation type="submission" date="2023-04" db="EMBL/GenBank/DDBJ databases">
        <title>Phytophthora lilii NBRC 32176.</title>
        <authorList>
            <person name="Ichikawa N."/>
            <person name="Sato H."/>
            <person name="Tonouchi N."/>
        </authorList>
    </citation>
    <scope>NUCLEOTIDE SEQUENCE</scope>
    <source>
        <strain evidence="2">NBRC 32176</strain>
    </source>
</reference>
<evidence type="ECO:0000313" key="2">
    <source>
        <dbReference type="EMBL" id="GMF65985.1"/>
    </source>
</evidence>
<gene>
    <name evidence="2" type="ORF">Plil01_001855500</name>
</gene>
<proteinExistence type="predicted"/>
<name>A0A9W6YFB4_9STRA</name>